<dbReference type="Proteomes" id="UP000694865">
    <property type="component" value="Unplaced"/>
</dbReference>
<feature type="transmembrane region" description="Helical" evidence="9">
    <location>
        <begin position="1321"/>
        <end position="1339"/>
    </location>
</feature>
<keyword evidence="7 9" id="KW-0472">Membrane</keyword>
<dbReference type="CDD" id="cd00054">
    <property type="entry name" value="EGF_CA"/>
    <property type="match status" value="1"/>
</dbReference>
<gene>
    <name evidence="15" type="primary">LOC102809270</name>
</gene>
<dbReference type="InterPro" id="IPR000242">
    <property type="entry name" value="PTP_cat"/>
</dbReference>
<dbReference type="InterPro" id="IPR050713">
    <property type="entry name" value="RTP_Phos/Ushers"/>
</dbReference>
<evidence type="ECO:0000256" key="4">
    <source>
        <dbReference type="ARBA" id="ARBA00022801"/>
    </source>
</evidence>
<evidence type="ECO:0000313" key="15">
    <source>
        <dbReference type="RefSeq" id="XP_006819480.1"/>
    </source>
</evidence>
<dbReference type="PROSITE" id="PS00383">
    <property type="entry name" value="TYR_PHOSPHATASE_1"/>
    <property type="match status" value="1"/>
</dbReference>
<dbReference type="SMART" id="SM00060">
    <property type="entry name" value="FN3"/>
    <property type="match status" value="6"/>
</dbReference>
<dbReference type="Gene3D" id="3.90.190.10">
    <property type="entry name" value="Protein tyrosine phosphatase superfamily"/>
    <property type="match status" value="4"/>
</dbReference>
<feature type="domain" description="Fibronectin type-III" evidence="13">
    <location>
        <begin position="2181"/>
        <end position="2281"/>
    </location>
</feature>
<dbReference type="PROSITE" id="PS50853">
    <property type="entry name" value="FN3"/>
    <property type="match status" value="6"/>
</dbReference>
<keyword evidence="14" id="KW-1185">Reference proteome</keyword>
<feature type="domain" description="Fibronectin type-III" evidence="13">
    <location>
        <begin position="2072"/>
        <end position="2178"/>
    </location>
</feature>
<dbReference type="InterPro" id="IPR029021">
    <property type="entry name" value="Prot-tyrosine_phosphatase-like"/>
</dbReference>
<dbReference type="InterPro" id="IPR000387">
    <property type="entry name" value="Tyr_Pase_dom"/>
</dbReference>
<evidence type="ECO:0000256" key="8">
    <source>
        <dbReference type="ARBA" id="ARBA00023180"/>
    </source>
</evidence>
<feature type="transmembrane region" description="Helical" evidence="9">
    <location>
        <begin position="585"/>
        <end position="606"/>
    </location>
</feature>
<dbReference type="InterPro" id="IPR000742">
    <property type="entry name" value="EGF"/>
</dbReference>
<accession>A0ABM0MHI9</accession>
<dbReference type="PRINTS" id="PR00700">
    <property type="entry name" value="PRTYPHPHTASE"/>
</dbReference>
<evidence type="ECO:0000256" key="3">
    <source>
        <dbReference type="ARBA" id="ARBA00022729"/>
    </source>
</evidence>
<keyword evidence="4" id="KW-0378">Hydrolase</keyword>
<feature type="domain" description="Fibronectin type-III" evidence="13">
    <location>
        <begin position="1968"/>
        <end position="2071"/>
    </location>
</feature>
<feature type="domain" description="Tyrosine-protein phosphatase" evidence="11">
    <location>
        <begin position="735"/>
        <end position="990"/>
    </location>
</feature>
<evidence type="ECO:0000256" key="1">
    <source>
        <dbReference type="ARBA" id="ARBA00004167"/>
    </source>
</evidence>
<dbReference type="InterPro" id="IPR036116">
    <property type="entry name" value="FN3_sf"/>
</dbReference>
<dbReference type="SUPFAM" id="SSF49265">
    <property type="entry name" value="Fibronectin type III"/>
    <property type="match status" value="5"/>
</dbReference>
<dbReference type="Pfam" id="PF00102">
    <property type="entry name" value="Y_phosphatase"/>
    <property type="match status" value="3"/>
</dbReference>
<dbReference type="SMART" id="SM00194">
    <property type="entry name" value="PTPc"/>
    <property type="match status" value="2"/>
</dbReference>
<dbReference type="PROSITE" id="PS01186">
    <property type="entry name" value="EGF_2"/>
    <property type="match status" value="1"/>
</dbReference>
<reference evidence="15" key="1">
    <citation type="submission" date="2025-08" db="UniProtKB">
        <authorList>
            <consortium name="RefSeq"/>
        </authorList>
    </citation>
    <scope>IDENTIFICATION</scope>
    <source>
        <tissue evidence="15">Testes</tissue>
    </source>
</reference>
<dbReference type="InterPro" id="IPR016130">
    <property type="entry name" value="Tyr_Pase_AS"/>
</dbReference>
<sequence length="2417" mass="268678">MNLSGNCIGGSGLLMGIIVVILQQSNPGPDCPDGKYGAGCTQTCHCTQGCNKSDDDLLVSGECTTSGDTCDDGWGGENCRVPSSCPDGFYGELCNYNCHCKSNAACDKITGVCPNGDCAPGWINLDTIDSDCQQDGRPNYKSFFYHKVNPGEETHFICGIIGNPVVANNEMKLWKLGTTDLLSPTTYNDGDKYTAIGNFTVVVVQNDDVYFCGAPYIGFNGFSITLQLYDLPRFHASNKPKVSDSQSDKLTVTWNKWTTDDIGDGPVESYKVYYRESGESDWISGEVIPVSDSSQMSYTSTITGLQWSTEYEITVTVKRPGPLGEGNKDTTITETTLCATPQAPIIHQVSSPELNQLEVHVQVSAFTGAGMGEYSDVASIQTTETIPGQLSSIYVLSATENSITVNWTDPVIFSGEIETYGITYKSLHSVYSSTAPVSKDLLVTEPPPYTLKGLPAATQFEISVNASTSKGFGEHKTIISGTKIVIDDISVILVPVVVTAPVLTETTATINLRKFDDNVDINKDTEQMKYVVVVEEKHQQQKRDLEENQYIIALFPLNEIPDQLIVGDAGAVSDPGTSTDTSSGIIGGVIAAVLIVAVVIALVFVLKRRQQNAKTGKKYEEAQMQSTHDENAYANVDESRRAYVDGAKWKESSQQNVVINPIKDGDTGELQYMKPERSVKPSKPPKPAVVPLAKFVPVKSIPPKPIIKSRLNSQHVIKIDDLADYIIKKRKENKFVEEYKLLPQSTGTIPHEAAKNPDNKQKNRFRNVLSYDHSRVVLDVINDDPNSDYINANYIDGYQKHKAFIATQGPNGLTVVDFWRMIVQENVTTILMATNLAESGKIKCVQYWPEKGSMKYGSVSVTLEKTKAFPEYSLRTFTVKQGNTVEREVRHFHFTVWPDMSVPIYATGVLNMLEHVNSINDANSGPIVVHCSAGVGRTGSFISIDSMLKMAKAEGCIDVFNFVKRGRENRMNFVQTAEQYEFIHTAVLEAILCGDTSISASDFRLIYGKLQIVDKKTKKSQLQVQWENLGKVSREPRADECEVGTLEENSDKNRFHNVLPFDRRRLRLMTPVYDDDFSTDYVNASFVSAYTVKEAFMVTQMPLPNTIVDLWRMVYDYKSTSIVMLNDMDHNDKVTQMPLPNTIVDLWRMVYDYKSTSIVVLNDMDHNDKVCIHGDSDAITKYYHRSVENGLLSDYKSTSIVILNDKVCIHGNSDAITKYYHRSVENGLLSDYKSTSIVMLNDKTLGQYWPDEGAMQCGPFLVETMKTDKMPNITTRTMHLTNTAEVASLQFKCVLYVQGVLATALLSADTSSAADVMETQYKFIVVLVIATVGCFIVTLNNHQNDLTYEYRYSKSPRVLTDGNKSSVRVLVLASYRSGSTFVSELFRQNEHFFSLFEPGYVLAACLPNNEKKKTIFSVRIIELLRDIYTCAFKSLYARCYVTAGSGGFSVKNAMSRTSGLQEIHVDDVIEYCNKREHTAVKTIRVKYLNDVVPLIRDSDVNLKVLHLIRDPRGKFSSIRKLHKGQFTLEKVMEMVNQYCNVWARNIAVGNDARTWLQHKYKTIRYEDLSQHPITTATEIYQFLGLELPDNVRSWLHDNTAHTSDGTFGTSRNSNITSTAWRNNLSFNEVQQVQSFGSCQQMMKWAGYKIANSHEEMMNLNHRGCVAAISIWSSNPTTSQNSVYTIGCYVTGRHRDSEIVIGRYLDTGTGRVDEAYHVDQSTTRQESISDYGFPPGSVLDVINNEENNFKLYNISISNGTDKFGAYYCGVNGVDEAKVVTVVNAVKTEALVVPESYSYSISTDDDIRLSVELTGENDPSDLRWRRNSTISVEQWKGLSQVNIDDANSNIPEIYEATLKKKRKGLHAIMLLNVRGCPAGKWGSDCSSDCPRCLNRGICDAKTGNCTCLQGFMGEVCQTACPESYFGTDCDVLCTTDGACAGHYVCQPGPFGCACTAGYHGRNCDLVLPKLSSFPNIENVESNKVTVSWDIWNEQRDVGSGPVIGYVVWYKKSSSDEWFRKPNDRILSTNSTVVDSLKFNTQYEFSVQSVVSDDEVIVRGPTTQKKTKCGTPTVAIANIEVVATGGNSLQVSWQMPDLNKNNMQCKVDSQDTSFVIKYKKDTDVAYERKTVPHDVPHDVPNQTTIHDLESCTNYTIVMVVFNGVSYGPESQVVSGVTSVSDPVEVEDLQVETQQTDATSLHIEWNRPSQCQYEYSYEIKYKLLTKGTCEIADSDWTTPVSVDNNVYDINQLFPNSEYKVCVKSVIGEKESGDVKKSGKTDIAALTDIVQNFSTSSITHNALELTWNRPPCDPSAPINLSVVRTSLTSIELQWSAPVTPNGIITQYNIEWMLHNTKSNGREPIDAVTRYNMTSLVPDSTYEICVQAVTMVGNGLCSNYIMANTGIPGNTSNDFLSVSVSDK</sequence>
<keyword evidence="3 10" id="KW-0732">Signal</keyword>
<evidence type="ECO:0000259" key="11">
    <source>
        <dbReference type="PROSITE" id="PS50055"/>
    </source>
</evidence>
<dbReference type="Pfam" id="PF13469">
    <property type="entry name" value="Sulfotransfer_3"/>
    <property type="match status" value="1"/>
</dbReference>
<dbReference type="Gene3D" id="2.60.40.10">
    <property type="entry name" value="Immunoglobulins"/>
    <property type="match status" value="7"/>
</dbReference>
<evidence type="ECO:0000256" key="5">
    <source>
        <dbReference type="ARBA" id="ARBA00022912"/>
    </source>
</evidence>
<feature type="domain" description="Fibronectin type-III" evidence="13">
    <location>
        <begin position="236"/>
        <end position="343"/>
    </location>
</feature>
<dbReference type="SMART" id="SM00404">
    <property type="entry name" value="PTPc_motif"/>
    <property type="match status" value="1"/>
</dbReference>
<dbReference type="PROSITE" id="PS00022">
    <property type="entry name" value="EGF_1"/>
    <property type="match status" value="2"/>
</dbReference>
<proteinExistence type="predicted"/>
<feature type="domain" description="Tyrosine specific protein phosphatases" evidence="12">
    <location>
        <begin position="910"/>
        <end position="981"/>
    </location>
</feature>
<protein>
    <submittedName>
        <fullName evidence="15">Uncharacterized protein LOC102809270</fullName>
    </submittedName>
</protein>
<evidence type="ECO:0000259" key="12">
    <source>
        <dbReference type="PROSITE" id="PS50056"/>
    </source>
</evidence>
<evidence type="ECO:0000256" key="2">
    <source>
        <dbReference type="ARBA" id="ARBA00022692"/>
    </source>
</evidence>
<dbReference type="SMART" id="SM00181">
    <property type="entry name" value="EGF"/>
    <property type="match status" value="2"/>
</dbReference>
<dbReference type="Gene3D" id="2.170.300.10">
    <property type="entry name" value="Tie2 ligand-binding domain superfamily"/>
    <property type="match status" value="2"/>
</dbReference>
<dbReference type="GeneID" id="102809270"/>
<keyword evidence="5" id="KW-0904">Protein phosphatase</keyword>
<feature type="signal peptide" evidence="10">
    <location>
        <begin position="1"/>
        <end position="27"/>
    </location>
</feature>
<evidence type="ECO:0000259" key="13">
    <source>
        <dbReference type="PROSITE" id="PS50853"/>
    </source>
</evidence>
<dbReference type="InterPro" id="IPR003961">
    <property type="entry name" value="FN3_dom"/>
</dbReference>
<feature type="domain" description="Fibronectin type-III" evidence="13">
    <location>
        <begin position="386"/>
        <end position="488"/>
    </location>
</feature>
<evidence type="ECO:0000313" key="14">
    <source>
        <dbReference type="Proteomes" id="UP000694865"/>
    </source>
</evidence>
<dbReference type="PROSITE" id="PS50055">
    <property type="entry name" value="TYR_PHOSPHATASE_PTP"/>
    <property type="match status" value="2"/>
</dbReference>
<feature type="chain" id="PRO_5047045468" evidence="10">
    <location>
        <begin position="28"/>
        <end position="2417"/>
    </location>
</feature>
<dbReference type="InterPro" id="IPR003595">
    <property type="entry name" value="Tyr_Pase_cat"/>
</dbReference>
<dbReference type="CDD" id="cd12087">
    <property type="entry name" value="TM_EGFR-like"/>
    <property type="match status" value="1"/>
</dbReference>
<feature type="domain" description="Fibronectin type-III" evidence="13">
    <location>
        <begin position="2311"/>
        <end position="2402"/>
    </location>
</feature>
<dbReference type="InterPro" id="IPR027417">
    <property type="entry name" value="P-loop_NTPase"/>
</dbReference>
<evidence type="ECO:0000256" key="7">
    <source>
        <dbReference type="ARBA" id="ARBA00023136"/>
    </source>
</evidence>
<name>A0ABM0MHI9_SACKO</name>
<comment type="subcellular location">
    <subcellularLocation>
        <location evidence="1">Membrane</location>
        <topology evidence="1">Single-pass membrane protein</topology>
    </subcellularLocation>
</comment>
<evidence type="ECO:0000256" key="9">
    <source>
        <dbReference type="SAM" id="Phobius"/>
    </source>
</evidence>
<dbReference type="PROSITE" id="PS50056">
    <property type="entry name" value="TYR_PHOSPHATASE_2"/>
    <property type="match status" value="1"/>
</dbReference>
<dbReference type="InterPro" id="IPR013783">
    <property type="entry name" value="Ig-like_fold"/>
</dbReference>
<keyword evidence="6 9" id="KW-1133">Transmembrane helix</keyword>
<keyword evidence="8" id="KW-0325">Glycoprotein</keyword>
<dbReference type="RefSeq" id="XP_006819480.1">
    <property type="nucleotide sequence ID" value="XM_006819417.1"/>
</dbReference>
<keyword evidence="2 9" id="KW-0812">Transmembrane</keyword>
<dbReference type="Pfam" id="PF00041">
    <property type="entry name" value="fn3"/>
    <property type="match status" value="6"/>
</dbReference>
<evidence type="ECO:0000256" key="6">
    <source>
        <dbReference type="ARBA" id="ARBA00022989"/>
    </source>
</evidence>
<feature type="non-terminal residue" evidence="15">
    <location>
        <position position="2417"/>
    </location>
</feature>
<dbReference type="CDD" id="cd00063">
    <property type="entry name" value="FN3"/>
    <property type="match status" value="6"/>
</dbReference>
<organism evidence="14 15">
    <name type="scientific">Saccoglossus kowalevskii</name>
    <name type="common">Acorn worm</name>
    <dbReference type="NCBI Taxonomy" id="10224"/>
    <lineage>
        <taxon>Eukaryota</taxon>
        <taxon>Metazoa</taxon>
        <taxon>Hemichordata</taxon>
        <taxon>Enteropneusta</taxon>
        <taxon>Harrimaniidae</taxon>
        <taxon>Saccoglossus</taxon>
    </lineage>
</organism>
<dbReference type="SUPFAM" id="SSF52799">
    <property type="entry name" value="(Phosphotyrosine protein) phosphatases II"/>
    <property type="match status" value="3"/>
</dbReference>
<evidence type="ECO:0000256" key="10">
    <source>
        <dbReference type="SAM" id="SignalP"/>
    </source>
</evidence>
<dbReference type="PANTHER" id="PTHR46957">
    <property type="entry name" value="CYTOKINE RECEPTOR"/>
    <property type="match status" value="1"/>
</dbReference>
<feature type="domain" description="Tyrosine-protein phosphatase" evidence="11">
    <location>
        <begin position="1022"/>
        <end position="1261"/>
    </location>
</feature>
<dbReference type="Gene3D" id="3.40.50.300">
    <property type="entry name" value="P-loop containing nucleotide triphosphate hydrolases"/>
    <property type="match status" value="1"/>
</dbReference>
<dbReference type="SUPFAM" id="SSF52540">
    <property type="entry name" value="P-loop containing nucleoside triphosphate hydrolases"/>
    <property type="match status" value="1"/>
</dbReference>
<dbReference type="PANTHER" id="PTHR46957:SF3">
    <property type="entry name" value="CYTOKINE RECEPTOR"/>
    <property type="match status" value="1"/>
</dbReference>